<reference evidence="2" key="1">
    <citation type="submission" date="2020-03" db="EMBL/GenBank/DDBJ databases">
        <title>A high-quality chromosome-level genome assembly of a woody plant with both climbing and erect habits, Rhamnella rubrinervis.</title>
        <authorList>
            <person name="Lu Z."/>
            <person name="Yang Y."/>
            <person name="Zhu X."/>
            <person name="Sun Y."/>
        </authorList>
    </citation>
    <scope>NUCLEOTIDE SEQUENCE</scope>
    <source>
        <strain evidence="2">BYM</strain>
        <tissue evidence="2">Leaf</tissue>
    </source>
</reference>
<evidence type="ECO:0008006" key="4">
    <source>
        <dbReference type="Google" id="ProtNLM"/>
    </source>
</evidence>
<keyword evidence="1" id="KW-0812">Transmembrane</keyword>
<keyword evidence="3" id="KW-1185">Reference proteome</keyword>
<comment type="caution">
    <text evidence="2">The sequence shown here is derived from an EMBL/GenBank/DDBJ whole genome shotgun (WGS) entry which is preliminary data.</text>
</comment>
<evidence type="ECO:0000256" key="1">
    <source>
        <dbReference type="SAM" id="Phobius"/>
    </source>
</evidence>
<organism evidence="2 3">
    <name type="scientific">Rhamnella rubrinervis</name>
    <dbReference type="NCBI Taxonomy" id="2594499"/>
    <lineage>
        <taxon>Eukaryota</taxon>
        <taxon>Viridiplantae</taxon>
        <taxon>Streptophyta</taxon>
        <taxon>Embryophyta</taxon>
        <taxon>Tracheophyta</taxon>
        <taxon>Spermatophyta</taxon>
        <taxon>Magnoliopsida</taxon>
        <taxon>eudicotyledons</taxon>
        <taxon>Gunneridae</taxon>
        <taxon>Pentapetalae</taxon>
        <taxon>rosids</taxon>
        <taxon>fabids</taxon>
        <taxon>Rosales</taxon>
        <taxon>Rhamnaceae</taxon>
        <taxon>rhamnoid group</taxon>
        <taxon>Rhamneae</taxon>
        <taxon>Rhamnella</taxon>
    </lineage>
</organism>
<dbReference type="AlphaFoldDB" id="A0A8K0HJU4"/>
<feature type="transmembrane region" description="Helical" evidence="1">
    <location>
        <begin position="12"/>
        <end position="34"/>
    </location>
</feature>
<accession>A0A8K0HJU4</accession>
<proteinExistence type="predicted"/>
<keyword evidence="1" id="KW-0472">Membrane</keyword>
<name>A0A8K0HJU4_9ROSA</name>
<evidence type="ECO:0000313" key="2">
    <source>
        <dbReference type="EMBL" id="KAF3454127.1"/>
    </source>
</evidence>
<protein>
    <recommendedName>
        <fullName evidence="4">Zinc knuckle CX2CX4HX4C domain-containing protein</fullName>
    </recommendedName>
</protein>
<gene>
    <name evidence="2" type="ORF">FNV43_RR04574</name>
</gene>
<evidence type="ECO:0000313" key="3">
    <source>
        <dbReference type="Proteomes" id="UP000796880"/>
    </source>
</evidence>
<keyword evidence="1" id="KW-1133">Transmembrane helix</keyword>
<sequence>MVISSSRFRVHRVYELVMVMASLGAPVVMAKFILDWKCLDGLDNVVVSDNVGAIAKVGNRGNAVMLDTPIEVGQDASKGDVPMQGILNEAILMQDNTKQPSFAFVVSGGVHTVAFDPAWEIGGMNPPLTVNKLGINLVTNSNAGSTKLTKSFGIAGVDVEAVYNKGEKNLGNWMICTPNYKAYGRKLWLLCYVLIDMDLAGFIPEKLLLETTDDCIEVELYFESFSYFCISCHSVGHPVGKCRSVIGKVPHKDGSHANEKENKAPVLNQVYKPKQVPPQSIKSTTPFVPTTNAFEVLNTEVTPAHIEDMTPSHHFTVPHQVTLWADAFGDLGDEPDDDDYPDDFGEDEWLLLQGEGSSKPSNEFDDTLYRGQQLNTMAMVPFQPSGALTAAQ</sequence>
<dbReference type="EMBL" id="VOIH02000002">
    <property type="protein sequence ID" value="KAF3454127.1"/>
    <property type="molecule type" value="Genomic_DNA"/>
</dbReference>
<dbReference type="Proteomes" id="UP000796880">
    <property type="component" value="Unassembled WGS sequence"/>
</dbReference>